<feature type="domain" description="AAA+ ATPase" evidence="4">
    <location>
        <begin position="457"/>
        <end position="589"/>
    </location>
</feature>
<evidence type="ECO:0000256" key="3">
    <source>
        <dbReference type="ARBA" id="ARBA00022840"/>
    </source>
</evidence>
<dbReference type="CDD" id="cd19481">
    <property type="entry name" value="RecA-like_protease"/>
    <property type="match status" value="1"/>
</dbReference>
<feature type="domain" description="AAA+ ATPase" evidence="4">
    <location>
        <begin position="235"/>
        <end position="421"/>
    </location>
</feature>
<dbReference type="InterPro" id="IPR027417">
    <property type="entry name" value="P-loop_NTPase"/>
</dbReference>
<dbReference type="PANTHER" id="PTHR23073">
    <property type="entry name" value="26S PROTEASOME REGULATORY SUBUNIT"/>
    <property type="match status" value="1"/>
</dbReference>
<gene>
    <name evidence="5" type="ORF">ACFFH7_08440</name>
</gene>
<evidence type="ECO:0000313" key="5">
    <source>
        <dbReference type="EMBL" id="MFC0541508.1"/>
    </source>
</evidence>
<keyword evidence="2" id="KW-0547">Nucleotide-binding</keyword>
<proteinExistence type="inferred from homology"/>
<comment type="similarity">
    <text evidence="1">Belongs to the AAA ATPase family.</text>
</comment>
<dbReference type="Pfam" id="PF22977">
    <property type="entry name" value="WHD"/>
    <property type="match status" value="1"/>
</dbReference>
<dbReference type="Gene3D" id="1.10.8.60">
    <property type="match status" value="1"/>
</dbReference>
<keyword evidence="3 5" id="KW-0067">ATP-binding</keyword>
<dbReference type="Proteomes" id="UP001589810">
    <property type="component" value="Unassembled WGS sequence"/>
</dbReference>
<evidence type="ECO:0000259" key="4">
    <source>
        <dbReference type="SMART" id="SM00382"/>
    </source>
</evidence>
<dbReference type="GO" id="GO:0005524">
    <property type="term" value="F:ATP binding"/>
    <property type="evidence" value="ECO:0007669"/>
    <property type="project" value="UniProtKB-KW"/>
</dbReference>
<reference evidence="5 6" key="1">
    <citation type="submission" date="2024-09" db="EMBL/GenBank/DDBJ databases">
        <authorList>
            <person name="Sun Q."/>
            <person name="Mori K."/>
        </authorList>
    </citation>
    <scope>NUCLEOTIDE SEQUENCE [LARGE SCALE GENOMIC DNA]</scope>
    <source>
        <strain evidence="5 6">TBRC 1432</strain>
    </source>
</reference>
<dbReference type="Pfam" id="PF00004">
    <property type="entry name" value="AAA"/>
    <property type="match status" value="1"/>
</dbReference>
<dbReference type="InterPro" id="IPR003959">
    <property type="entry name" value="ATPase_AAA_core"/>
</dbReference>
<sequence>MIGYRTPYEHLADELRRLDLLIGLRLAAAALHDEASQTSRAVYIGRAEVDRLLTAGGEAQPIAEGVALKQLSVEIEDRVQASGELPLITLGQLFGLNRIELGAVLICLAPELRRKYDRIYAYAQDDITRKRPSVDLVLELLCDNEPQRWSASALFTPAAPLLRHGILHLVDDPGSPSGSSGLAQFLALDQRIRQFLIGSTELDAMLAGHTQLIRPAGAEITAEADQLARLAEHEPNLVCYLHGPVGVGKRDLAVQACDRLGVPLISVDTDDIPSSVLRRVFREAVLQGAAVHIAGQRDLRGLAEYHRLVFVTGEEPWTGGMDVHQVAVTLPDADRATAVWREHLAPHTRDAAVWAAELANRYQLPPARIRSAVRLATRMRATEPGELTLGDVSAACRRQSSRTLGDAAVKVDCRAGWDDLVLPADRVDTLREIRDQVRHREQVLNRWGFGRKLSHGKGLSVLFSGPPGTGKTMAAEVLAGELSVDLYKVDLSGVVSKYVGETERNLARIFAEARTADAVLFFDEADALFGKRTEVSDAHDRYANIETSYLLQQIEEHEGVVVLATNLRQNIDEAFTRRIRFVVEFPFPDAEDRARIWRTLVPPNAPLAADVDFDRLAREFAVTGANIRNIVLNAAFLAAADGGVIDRGHLLRGMRQEFTKIGKLWAEAS</sequence>
<dbReference type="InterPro" id="IPR003593">
    <property type="entry name" value="AAA+_ATPase"/>
</dbReference>
<name>A0ABV6MMI4_9PSEU</name>
<evidence type="ECO:0000313" key="6">
    <source>
        <dbReference type="Proteomes" id="UP001589810"/>
    </source>
</evidence>
<protein>
    <submittedName>
        <fullName evidence="5">ATP-binding protein</fullName>
    </submittedName>
</protein>
<dbReference type="SUPFAM" id="SSF52540">
    <property type="entry name" value="P-loop containing nucleoside triphosphate hydrolases"/>
    <property type="match status" value="2"/>
</dbReference>
<dbReference type="RefSeq" id="WP_273942477.1">
    <property type="nucleotide sequence ID" value="NZ_CP097263.1"/>
</dbReference>
<dbReference type="InterPro" id="IPR050221">
    <property type="entry name" value="26S_Proteasome_ATPase"/>
</dbReference>
<keyword evidence="6" id="KW-1185">Reference proteome</keyword>
<dbReference type="Gene3D" id="3.40.50.300">
    <property type="entry name" value="P-loop containing nucleotide triphosphate hydrolases"/>
    <property type="match status" value="1"/>
</dbReference>
<evidence type="ECO:0000256" key="2">
    <source>
        <dbReference type="ARBA" id="ARBA00022741"/>
    </source>
</evidence>
<dbReference type="EMBL" id="JBHLUD010000002">
    <property type="protein sequence ID" value="MFC0541508.1"/>
    <property type="molecule type" value="Genomic_DNA"/>
</dbReference>
<dbReference type="SMART" id="SM00382">
    <property type="entry name" value="AAA"/>
    <property type="match status" value="2"/>
</dbReference>
<evidence type="ECO:0000256" key="1">
    <source>
        <dbReference type="ARBA" id="ARBA00006914"/>
    </source>
</evidence>
<accession>A0ABV6MMI4</accession>
<organism evidence="5 6">
    <name type="scientific">Kutzneria chonburiensis</name>
    <dbReference type="NCBI Taxonomy" id="1483604"/>
    <lineage>
        <taxon>Bacteria</taxon>
        <taxon>Bacillati</taxon>
        <taxon>Actinomycetota</taxon>
        <taxon>Actinomycetes</taxon>
        <taxon>Pseudonocardiales</taxon>
        <taxon>Pseudonocardiaceae</taxon>
        <taxon>Kutzneria</taxon>
    </lineage>
</organism>
<dbReference type="InterPro" id="IPR054472">
    <property type="entry name" value="WHD"/>
</dbReference>
<comment type="caution">
    <text evidence="5">The sequence shown here is derived from an EMBL/GenBank/DDBJ whole genome shotgun (WGS) entry which is preliminary data.</text>
</comment>